<comment type="caution">
    <text evidence="1">The sequence shown here is derived from an EMBL/GenBank/DDBJ whole genome shotgun (WGS) entry which is preliminary data.</text>
</comment>
<dbReference type="RefSeq" id="WP_323333538.1">
    <property type="nucleotide sequence ID" value="NZ_JAYFSI010000011.1"/>
</dbReference>
<reference evidence="1 2" key="1">
    <citation type="submission" date="2023-12" db="EMBL/GenBank/DDBJ databases">
        <title>Amycolatopsis sp. V23-08.</title>
        <authorList>
            <person name="Somphong A."/>
        </authorList>
    </citation>
    <scope>NUCLEOTIDE SEQUENCE [LARGE SCALE GENOMIC DNA]</scope>
    <source>
        <strain evidence="1 2">V23-08</strain>
    </source>
</reference>
<gene>
    <name evidence="1" type="ORF">VA596_37125</name>
</gene>
<keyword evidence="2" id="KW-1185">Reference proteome</keyword>
<organism evidence="1 2">
    <name type="scientific">Amycolatopsis heterodermiae</name>
    <dbReference type="NCBI Taxonomy" id="3110235"/>
    <lineage>
        <taxon>Bacteria</taxon>
        <taxon>Bacillati</taxon>
        <taxon>Actinomycetota</taxon>
        <taxon>Actinomycetes</taxon>
        <taxon>Pseudonocardiales</taxon>
        <taxon>Pseudonocardiaceae</taxon>
        <taxon>Amycolatopsis</taxon>
    </lineage>
</organism>
<protein>
    <submittedName>
        <fullName evidence="1">Uncharacterized protein</fullName>
    </submittedName>
</protein>
<sequence>MAGENLLSLDDSVEHGFVDHLDHVSLSRSEEEFGGLRFDHHYLPAGMIIAGSHTKGYDQVVADGPPASLRRPG</sequence>
<accession>A0ABU5RG02</accession>
<evidence type="ECO:0000313" key="1">
    <source>
        <dbReference type="EMBL" id="MEA5365203.1"/>
    </source>
</evidence>
<dbReference type="EMBL" id="JAYFSI010000011">
    <property type="protein sequence ID" value="MEA5365203.1"/>
    <property type="molecule type" value="Genomic_DNA"/>
</dbReference>
<name>A0ABU5RG02_9PSEU</name>
<evidence type="ECO:0000313" key="2">
    <source>
        <dbReference type="Proteomes" id="UP001304298"/>
    </source>
</evidence>
<dbReference type="Proteomes" id="UP001304298">
    <property type="component" value="Unassembled WGS sequence"/>
</dbReference>
<proteinExistence type="predicted"/>